<comment type="caution">
    <text evidence="1">The sequence shown here is derived from an EMBL/GenBank/DDBJ whole genome shotgun (WGS) entry which is preliminary data.</text>
</comment>
<name>A0A7Y0BTA0_9SPHN</name>
<dbReference type="RefSeq" id="WP_169495369.1">
    <property type="nucleotide sequence ID" value="NZ_JABBGM010000019.1"/>
</dbReference>
<gene>
    <name evidence="1" type="ORF">HHL27_21085</name>
</gene>
<evidence type="ECO:0000313" key="2">
    <source>
        <dbReference type="Proteomes" id="UP000583556"/>
    </source>
</evidence>
<keyword evidence="2" id="KW-1185">Reference proteome</keyword>
<dbReference type="EMBL" id="JABBGM010000019">
    <property type="protein sequence ID" value="NML96161.1"/>
    <property type="molecule type" value="Genomic_DNA"/>
</dbReference>
<accession>A0A7Y0BTA0</accession>
<evidence type="ECO:0000313" key="1">
    <source>
        <dbReference type="EMBL" id="NML96161.1"/>
    </source>
</evidence>
<sequence length="174" mass="19787">MAVLLHVVAEASLRPRYAFMVLTLIAEAADSDGKAGPFVRRGNQIHSLRDWLSESLAPMGARDPRRLALTDRVRDELQREGKLARDPVEAALLLEQEVRDRIRMSTKTNLSRAVSELVRAGLVRRHYAGFRVDHQNRGGHRHVVYTLAGQARCLLHPAPAQPRRLERQREFVFN</sequence>
<organism evidence="1 2">
    <name type="scientific">Novosphingobium olei</name>
    <dbReference type="NCBI Taxonomy" id="2728851"/>
    <lineage>
        <taxon>Bacteria</taxon>
        <taxon>Pseudomonadati</taxon>
        <taxon>Pseudomonadota</taxon>
        <taxon>Alphaproteobacteria</taxon>
        <taxon>Sphingomonadales</taxon>
        <taxon>Sphingomonadaceae</taxon>
        <taxon>Novosphingobium</taxon>
    </lineage>
</organism>
<reference evidence="1 2" key="1">
    <citation type="submission" date="2020-04" db="EMBL/GenBank/DDBJ databases">
        <title>Novosphingobium sp. TW-4 isolated from soil.</title>
        <authorList>
            <person name="Dahal R.H."/>
            <person name="Chaudhary D.K."/>
        </authorList>
    </citation>
    <scope>NUCLEOTIDE SEQUENCE [LARGE SCALE GENOMIC DNA]</scope>
    <source>
        <strain evidence="1 2">TW-4</strain>
    </source>
</reference>
<proteinExistence type="predicted"/>
<protein>
    <submittedName>
        <fullName evidence="1">Uncharacterized protein</fullName>
    </submittedName>
</protein>
<dbReference type="Proteomes" id="UP000583556">
    <property type="component" value="Unassembled WGS sequence"/>
</dbReference>
<dbReference type="AlphaFoldDB" id="A0A7Y0BTA0"/>